<evidence type="ECO:0000313" key="10">
    <source>
        <dbReference type="Proteomes" id="UP001549366"/>
    </source>
</evidence>
<sequence length="357" mass="40177">MKGMHLNRGSLAALLVSALMVAPVKAQEAVTVNPTESAPVSSAAEPPRVSEPRDWLESMAEATRKLTYRGHFVYQQGSSLETLSVLHTNQNGNEKELIRYLDGLPREVLRHGREITFLSADRPPVRFEHESLMPMVGRFTGNDLGKYYQLRPAALDRIAGREAVQLLVVPTDRFRYGYQIWLDRQSSLMLKSVMVDSEGRIIERMQFTNLEFTDRLSDQETKLLNRTSKGLPDETTVTMSSLEKDSNGHWGWEAGWIPDGFEVRNRTRRKSPVSERMVDTVIYSDGIASFSIFVEPDETRVLSQSSEQIGSMAAVSKVFRNNDTYFHVTVVGEVPLGTAERVAVSVRPASDKQAEKR</sequence>
<evidence type="ECO:0000256" key="5">
    <source>
        <dbReference type="SAM" id="MobiDB-lite"/>
    </source>
</evidence>
<dbReference type="RefSeq" id="WP_354008928.1">
    <property type="nucleotide sequence ID" value="NZ_JBEWTA010000001.1"/>
</dbReference>
<feature type="signal peptide" evidence="6">
    <location>
        <begin position="1"/>
        <end position="26"/>
    </location>
</feature>
<evidence type="ECO:0000256" key="6">
    <source>
        <dbReference type="SAM" id="SignalP"/>
    </source>
</evidence>
<evidence type="ECO:0000259" key="8">
    <source>
        <dbReference type="Pfam" id="PF17188"/>
    </source>
</evidence>
<dbReference type="PIRSF" id="PIRSF005427">
    <property type="entry name" value="RseB"/>
    <property type="match status" value="1"/>
</dbReference>
<accession>A0ABV2SNF8</accession>
<dbReference type="InterPro" id="IPR038484">
    <property type="entry name" value="MucB/RseB_C_sf"/>
</dbReference>
<evidence type="ECO:0000256" key="1">
    <source>
        <dbReference type="ARBA" id="ARBA00004418"/>
    </source>
</evidence>
<dbReference type="InterPro" id="IPR005588">
    <property type="entry name" value="MucB_RseB"/>
</dbReference>
<reference evidence="9 10" key="1">
    <citation type="submission" date="2024-06" db="EMBL/GenBank/DDBJ databases">
        <title>Genomic Encyclopedia of Type Strains, Phase V (KMG-V): Genome sequencing to study the core and pangenomes of soil and plant-associated prokaryotes.</title>
        <authorList>
            <person name="Whitman W."/>
        </authorList>
    </citation>
    <scope>NUCLEOTIDE SEQUENCE [LARGE SCALE GENOMIC DNA]</scope>
    <source>
        <strain evidence="9 10">NE40</strain>
    </source>
</reference>
<proteinExistence type="inferred from homology"/>
<organism evidence="9 10">
    <name type="scientific">Endozoicomonas lisbonensis</name>
    <dbReference type="NCBI Taxonomy" id="3120522"/>
    <lineage>
        <taxon>Bacteria</taxon>
        <taxon>Pseudomonadati</taxon>
        <taxon>Pseudomonadota</taxon>
        <taxon>Gammaproteobacteria</taxon>
        <taxon>Oceanospirillales</taxon>
        <taxon>Endozoicomonadaceae</taxon>
        <taxon>Endozoicomonas</taxon>
    </lineage>
</organism>
<feature type="compositionally biased region" description="Polar residues" evidence="5">
    <location>
        <begin position="30"/>
        <end position="40"/>
    </location>
</feature>
<feature type="region of interest" description="Disordered" evidence="5">
    <location>
        <begin position="30"/>
        <end position="52"/>
    </location>
</feature>
<dbReference type="EMBL" id="JBEWTB010000002">
    <property type="protein sequence ID" value="MET4758884.1"/>
    <property type="molecule type" value="Genomic_DNA"/>
</dbReference>
<name>A0ABV2SNF8_9GAMM</name>
<dbReference type="Pfam" id="PF03888">
    <property type="entry name" value="MucB_RseB"/>
    <property type="match status" value="1"/>
</dbReference>
<comment type="similarity">
    <text evidence="2">Belongs to the RseB family.</text>
</comment>
<evidence type="ECO:0000313" key="9">
    <source>
        <dbReference type="EMBL" id="MET4758884.1"/>
    </source>
</evidence>
<dbReference type="CDD" id="cd16327">
    <property type="entry name" value="RseB"/>
    <property type="match status" value="1"/>
</dbReference>
<gene>
    <name evidence="9" type="ORF">V5J35_004076</name>
</gene>
<dbReference type="Gene3D" id="2.50.20.10">
    <property type="entry name" value="Lipoprotein localisation LolA/LolB/LppX"/>
    <property type="match status" value="1"/>
</dbReference>
<protein>
    <submittedName>
        <fullName evidence="9">Sigma-E factor negative regulatory protein RseB</fullName>
    </submittedName>
</protein>
<dbReference type="PANTHER" id="PTHR38782:SF1">
    <property type="entry name" value="SIGMA-E FACTOR REGULATORY PROTEIN RSEB"/>
    <property type="match status" value="1"/>
</dbReference>
<evidence type="ECO:0000256" key="2">
    <source>
        <dbReference type="ARBA" id="ARBA00008150"/>
    </source>
</evidence>
<keyword evidence="10" id="KW-1185">Reference proteome</keyword>
<feature type="domain" description="MucB/RseB C-terminal" evidence="8">
    <location>
        <begin position="250"/>
        <end position="347"/>
    </location>
</feature>
<evidence type="ECO:0000259" key="7">
    <source>
        <dbReference type="Pfam" id="PF03888"/>
    </source>
</evidence>
<evidence type="ECO:0000256" key="3">
    <source>
        <dbReference type="ARBA" id="ARBA00022729"/>
    </source>
</evidence>
<dbReference type="Proteomes" id="UP001549366">
    <property type="component" value="Unassembled WGS sequence"/>
</dbReference>
<feature type="domain" description="MucB/RseB N-terminal" evidence="7">
    <location>
        <begin position="52"/>
        <end position="221"/>
    </location>
</feature>
<comment type="caution">
    <text evidence="9">The sequence shown here is derived from an EMBL/GenBank/DDBJ whole genome shotgun (WGS) entry which is preliminary data.</text>
</comment>
<dbReference type="Gene3D" id="3.30.200.100">
    <property type="entry name" value="MucB/RseB, C-terminal domain"/>
    <property type="match status" value="1"/>
</dbReference>
<dbReference type="InterPro" id="IPR033436">
    <property type="entry name" value="MucB/RseB_C"/>
</dbReference>
<comment type="subcellular location">
    <subcellularLocation>
        <location evidence="1">Periplasm</location>
    </subcellularLocation>
</comment>
<dbReference type="PANTHER" id="PTHR38782">
    <property type="match status" value="1"/>
</dbReference>
<keyword evidence="4" id="KW-0574">Periplasm</keyword>
<feature type="chain" id="PRO_5047183138" evidence="6">
    <location>
        <begin position="27"/>
        <end position="357"/>
    </location>
</feature>
<keyword evidence="3 6" id="KW-0732">Signal</keyword>
<dbReference type="InterPro" id="IPR033434">
    <property type="entry name" value="MucB/RseB_N"/>
</dbReference>
<dbReference type="Pfam" id="PF17188">
    <property type="entry name" value="MucB_RseB_C"/>
    <property type="match status" value="1"/>
</dbReference>
<evidence type="ECO:0000256" key="4">
    <source>
        <dbReference type="ARBA" id="ARBA00022764"/>
    </source>
</evidence>